<dbReference type="GO" id="GO:0003968">
    <property type="term" value="F:RNA-directed RNA polymerase activity"/>
    <property type="evidence" value="ECO:0007669"/>
    <property type="project" value="InterPro"/>
</dbReference>
<reference evidence="2 3" key="1">
    <citation type="submission" date="2017-12" db="EMBL/GenBank/DDBJ databases">
        <title>Hemimetabolous genomes reveal molecular basis of termite eusociality.</title>
        <authorList>
            <person name="Harrison M.C."/>
            <person name="Jongepier E."/>
            <person name="Robertson H.M."/>
            <person name="Arning N."/>
            <person name="Bitard-Feildel T."/>
            <person name="Chao H."/>
            <person name="Childers C.P."/>
            <person name="Dinh H."/>
            <person name="Doddapaneni H."/>
            <person name="Dugan S."/>
            <person name="Gowin J."/>
            <person name="Greiner C."/>
            <person name="Han Y."/>
            <person name="Hu H."/>
            <person name="Hughes D.S.T."/>
            <person name="Huylmans A.-K."/>
            <person name="Kemena C."/>
            <person name="Kremer L.P.M."/>
            <person name="Lee S.L."/>
            <person name="Lopez-Ezquerra A."/>
            <person name="Mallet L."/>
            <person name="Monroy-Kuhn J.M."/>
            <person name="Moser A."/>
            <person name="Murali S.C."/>
            <person name="Muzny D.M."/>
            <person name="Otani S."/>
            <person name="Piulachs M.-D."/>
            <person name="Poelchau M."/>
            <person name="Qu J."/>
            <person name="Schaub F."/>
            <person name="Wada-Katsumata A."/>
            <person name="Worley K.C."/>
            <person name="Xie Q."/>
            <person name="Ylla G."/>
            <person name="Poulsen M."/>
            <person name="Gibbs R.A."/>
            <person name="Schal C."/>
            <person name="Richards S."/>
            <person name="Belles X."/>
            <person name="Korb J."/>
            <person name="Bornberg-Bauer E."/>
        </authorList>
    </citation>
    <scope>NUCLEOTIDE SEQUENCE [LARGE SCALE GENOMIC DNA]</scope>
    <source>
        <tissue evidence="2">Whole body</tissue>
    </source>
</reference>
<keyword evidence="3" id="KW-1185">Reference proteome</keyword>
<dbReference type="GO" id="GO:0004482">
    <property type="term" value="F:mRNA 5'-cap (guanine-N7-)-methyltransferase activity"/>
    <property type="evidence" value="ECO:0007669"/>
    <property type="project" value="InterPro"/>
</dbReference>
<name>A0A2J7QFZ1_9NEOP</name>
<dbReference type="Pfam" id="PF00946">
    <property type="entry name" value="Mononeg_RNA_pol"/>
    <property type="match status" value="1"/>
</dbReference>
<protein>
    <recommendedName>
        <fullName evidence="1">RdRp catalytic domain-containing protein</fullName>
    </recommendedName>
</protein>
<evidence type="ECO:0000259" key="1">
    <source>
        <dbReference type="PROSITE" id="PS50526"/>
    </source>
</evidence>
<evidence type="ECO:0000313" key="2">
    <source>
        <dbReference type="EMBL" id="PNF27492.1"/>
    </source>
</evidence>
<comment type="caution">
    <text evidence="2">The sequence shown here is derived from an EMBL/GenBank/DDBJ whole genome shotgun (WGS) entry which is preliminary data.</text>
</comment>
<evidence type="ECO:0000313" key="3">
    <source>
        <dbReference type="Proteomes" id="UP000235965"/>
    </source>
</evidence>
<dbReference type="InParanoid" id="A0A2J7QFZ1"/>
<organism evidence="2 3">
    <name type="scientific">Cryptotermes secundus</name>
    <dbReference type="NCBI Taxonomy" id="105785"/>
    <lineage>
        <taxon>Eukaryota</taxon>
        <taxon>Metazoa</taxon>
        <taxon>Ecdysozoa</taxon>
        <taxon>Arthropoda</taxon>
        <taxon>Hexapoda</taxon>
        <taxon>Insecta</taxon>
        <taxon>Pterygota</taxon>
        <taxon>Neoptera</taxon>
        <taxon>Polyneoptera</taxon>
        <taxon>Dictyoptera</taxon>
        <taxon>Blattodea</taxon>
        <taxon>Blattoidea</taxon>
        <taxon>Termitoidae</taxon>
        <taxon>Kalotermitidae</taxon>
        <taxon>Cryptotermitinae</taxon>
        <taxon>Cryptotermes</taxon>
    </lineage>
</organism>
<dbReference type="InterPro" id="IPR014023">
    <property type="entry name" value="Mononeg_RNA_pol_cat"/>
</dbReference>
<feature type="domain" description="RdRp catalytic" evidence="1">
    <location>
        <begin position="211"/>
        <end position="400"/>
    </location>
</feature>
<dbReference type="AlphaFoldDB" id="A0A2J7QFZ1"/>
<dbReference type="PROSITE" id="PS50526">
    <property type="entry name" value="RDRP_SSRNA_NEG_NONSEG"/>
    <property type="match status" value="1"/>
</dbReference>
<proteinExistence type="predicted"/>
<dbReference type="GO" id="GO:0005524">
    <property type="term" value="F:ATP binding"/>
    <property type="evidence" value="ECO:0007669"/>
    <property type="project" value="InterPro"/>
</dbReference>
<gene>
    <name evidence="2" type="ORF">B7P43_G04288</name>
</gene>
<sequence>MNRQFYTSFLTKHGRPPRVESTEYLRSRPIAQLFLTTTRGVNLYSPEYTLEDWGFVQYSKEFEFDYNVDYTELMEDKSLSPLRSEFRTAYNRERLGYDPGRPTTSRRVLEEVLNRETVNVKEICKAIQLRQIPEDWKIIMVHAKERELKEAPRMFAMMVFQKRIYFCVTEMNLSRVILDYFPQQTMTLNESELLKRLLFISDVLRDPALLLSILNEIDFSNRNVGHTRPITEVFIKVFDKLFGTPGLLENTHWFFEQCIIVLASYLNPPPTVLTCKTGDPPPCNEVWYNHAGGFEGLRQKGWTLITIALLLYVEQLIGMKSYIISQCDNQVCKVLIPVPAEYGSVESYLATGGDDLEKKIQLFLKTLTEVAKEMGLMVKPDETATSRNIVIYGKDILYKGAFMPQALKRISRTLPDVNEIYPTLETKISTMQTSGSAASQKALDYCVPYVVSTTETLCVIMREITHLKKQYKINNPDFQVLTSPRFKEFLLHLSSEVGGCPILDVTC</sequence>
<dbReference type="Proteomes" id="UP000235965">
    <property type="component" value="Unassembled WGS sequence"/>
</dbReference>
<accession>A0A2J7QFZ1</accession>
<dbReference type="EMBL" id="NEVH01014838">
    <property type="protein sequence ID" value="PNF27492.1"/>
    <property type="molecule type" value="Genomic_DNA"/>
</dbReference>